<dbReference type="GO" id="GO:0003824">
    <property type="term" value="F:catalytic activity"/>
    <property type="evidence" value="ECO:0007669"/>
    <property type="project" value="InterPro"/>
</dbReference>
<dbReference type="Gene3D" id="3.90.226.10">
    <property type="entry name" value="2-enoyl-CoA Hydratase, Chain A, domain 1"/>
    <property type="match status" value="1"/>
</dbReference>
<proteinExistence type="inferred from homology"/>
<dbReference type="Pfam" id="PF00378">
    <property type="entry name" value="ECH_1"/>
    <property type="match status" value="1"/>
</dbReference>
<reference evidence="5" key="1">
    <citation type="submission" date="2022-12" db="EMBL/GenBank/DDBJ databases">
        <title>Reference genome sequencing for broad-spectrum identification of bacterial and archaeal isolates by mass spectrometry.</title>
        <authorList>
            <person name="Sekiguchi Y."/>
            <person name="Tourlousse D.M."/>
        </authorList>
    </citation>
    <scope>NUCLEOTIDE SEQUENCE</scope>
    <source>
        <strain evidence="5">ASRB1</strain>
    </source>
</reference>
<dbReference type="EMBL" id="BSDR01000001">
    <property type="protein sequence ID" value="GLI33078.1"/>
    <property type="molecule type" value="Genomic_DNA"/>
</dbReference>
<dbReference type="InterPro" id="IPR002878">
    <property type="entry name" value="ChsH2_C"/>
</dbReference>
<dbReference type="SUPFAM" id="SSF50249">
    <property type="entry name" value="Nucleic acid-binding proteins"/>
    <property type="match status" value="1"/>
</dbReference>
<feature type="domain" description="ChsH2 C-terminal OB-fold" evidence="3">
    <location>
        <begin position="57"/>
        <end position="122"/>
    </location>
</feature>
<dbReference type="Pfam" id="PF12172">
    <property type="entry name" value="zf-ChsH2"/>
    <property type="match status" value="1"/>
</dbReference>
<comment type="caution">
    <text evidence="5">The sequence shown here is derived from an EMBL/GenBank/DDBJ whole genome shotgun (WGS) entry which is preliminary data.</text>
</comment>
<evidence type="ECO:0008006" key="7">
    <source>
        <dbReference type="Google" id="ProtNLM"/>
    </source>
</evidence>
<sequence>MTEQYTKPIPVVQPWSEAFWKATKKHTLLIQKCETCESLIFYPRKRCPDCWSSELGWQEASGRGKVYTFTVVRDMVETKFMPDLPYVLAMVELDESIRMMTRIVECDPAVVKIGMEVEVVFEDITEQHALPLFRPVDESLRIAPKDSGQAAKDSEPTLFMSPDDYQTILYEVSGPNGAVCRITLNRPEKRNSINRRMAVELRDAFRRVREDRAVGIVVLSGAGGQAFCSGGDLDVFPSLTEHQTCLNWLAHEGLDVQKAITDCEKVVIAKIDGHCLAGGLELALCCDLLYAKESAKMGLTEINMGILPGWGGTARIVRSMPIFRAREILYSGRKDYTAREMFEMGLLTRVFKDEEFEEQFDKAVALLAAKKPIALRMGKEIMAKSADGGSIDAALAVERNGIQWLTYAPDVQAMMDQFRKSVKS</sequence>
<dbReference type="PANTHER" id="PTHR11941">
    <property type="entry name" value="ENOYL-COA HYDRATASE-RELATED"/>
    <property type="match status" value="1"/>
</dbReference>
<evidence type="ECO:0000256" key="1">
    <source>
        <dbReference type="ARBA" id="ARBA00005254"/>
    </source>
</evidence>
<dbReference type="InterPro" id="IPR018376">
    <property type="entry name" value="Enoyl-CoA_hyd/isom_CS"/>
</dbReference>
<dbReference type="SUPFAM" id="SSF52096">
    <property type="entry name" value="ClpP/crotonase"/>
    <property type="match status" value="1"/>
</dbReference>
<keyword evidence="6" id="KW-1185">Reference proteome</keyword>
<comment type="similarity">
    <text evidence="1 2">Belongs to the enoyl-CoA hydratase/isomerase family.</text>
</comment>
<dbReference type="Gene3D" id="6.10.30.10">
    <property type="match status" value="1"/>
</dbReference>
<organism evidence="5 6">
    <name type="scientific">Desulforhabdus amnigena</name>
    <dbReference type="NCBI Taxonomy" id="40218"/>
    <lineage>
        <taxon>Bacteria</taxon>
        <taxon>Pseudomonadati</taxon>
        <taxon>Thermodesulfobacteriota</taxon>
        <taxon>Syntrophobacteria</taxon>
        <taxon>Syntrophobacterales</taxon>
        <taxon>Syntrophobacteraceae</taxon>
        <taxon>Desulforhabdus</taxon>
    </lineage>
</organism>
<dbReference type="InterPro" id="IPR012340">
    <property type="entry name" value="NA-bd_OB-fold"/>
</dbReference>
<dbReference type="InterPro" id="IPR029045">
    <property type="entry name" value="ClpP/crotonase-like_dom_sf"/>
</dbReference>
<dbReference type="InterPro" id="IPR001753">
    <property type="entry name" value="Enoyl-CoA_hydra/iso"/>
</dbReference>
<dbReference type="InterPro" id="IPR022002">
    <property type="entry name" value="ChsH2_Znr"/>
</dbReference>
<protein>
    <recommendedName>
        <fullName evidence="7">Enoyl-CoA hydratase/isomerase family protein</fullName>
    </recommendedName>
</protein>
<name>A0A9W6FRJ4_9BACT</name>
<dbReference type="PROSITE" id="PS00166">
    <property type="entry name" value="ENOYL_COA_HYDRATASE"/>
    <property type="match status" value="1"/>
</dbReference>
<accession>A0A9W6FRJ4</accession>
<evidence type="ECO:0000313" key="5">
    <source>
        <dbReference type="EMBL" id="GLI33078.1"/>
    </source>
</evidence>
<dbReference type="PANTHER" id="PTHR11941:SF54">
    <property type="entry name" value="ENOYL-COA HYDRATASE, MITOCHONDRIAL"/>
    <property type="match status" value="1"/>
</dbReference>
<dbReference type="RefSeq" id="WP_281792096.1">
    <property type="nucleotide sequence ID" value="NZ_BSDR01000001.1"/>
</dbReference>
<evidence type="ECO:0000313" key="6">
    <source>
        <dbReference type="Proteomes" id="UP001144372"/>
    </source>
</evidence>
<dbReference type="GO" id="GO:0006635">
    <property type="term" value="P:fatty acid beta-oxidation"/>
    <property type="evidence" value="ECO:0007669"/>
    <property type="project" value="TreeGrafter"/>
</dbReference>
<evidence type="ECO:0000259" key="4">
    <source>
        <dbReference type="Pfam" id="PF12172"/>
    </source>
</evidence>
<evidence type="ECO:0000259" key="3">
    <source>
        <dbReference type="Pfam" id="PF01796"/>
    </source>
</evidence>
<dbReference type="CDD" id="cd06558">
    <property type="entry name" value="crotonase-like"/>
    <property type="match status" value="1"/>
</dbReference>
<dbReference type="AlphaFoldDB" id="A0A9W6FRJ4"/>
<gene>
    <name evidence="5" type="ORF">DAMNIGENAA_05110</name>
</gene>
<dbReference type="Proteomes" id="UP001144372">
    <property type="component" value="Unassembled WGS sequence"/>
</dbReference>
<evidence type="ECO:0000256" key="2">
    <source>
        <dbReference type="RuleBase" id="RU003707"/>
    </source>
</evidence>
<feature type="domain" description="ChsH2 rubredoxin-like zinc ribbon" evidence="4">
    <location>
        <begin position="20"/>
        <end position="55"/>
    </location>
</feature>
<dbReference type="Pfam" id="PF01796">
    <property type="entry name" value="OB_ChsH2_C"/>
    <property type="match status" value="1"/>
</dbReference>